<dbReference type="GO" id="GO:0008270">
    <property type="term" value="F:zinc ion binding"/>
    <property type="evidence" value="ECO:0007669"/>
    <property type="project" value="InterPro"/>
</dbReference>
<organism evidence="6 7">
    <name type="scientific">Pseudogymnoascus verrucosus</name>
    <dbReference type="NCBI Taxonomy" id="342668"/>
    <lineage>
        <taxon>Eukaryota</taxon>
        <taxon>Fungi</taxon>
        <taxon>Dikarya</taxon>
        <taxon>Ascomycota</taxon>
        <taxon>Pezizomycotina</taxon>
        <taxon>Leotiomycetes</taxon>
        <taxon>Thelebolales</taxon>
        <taxon>Thelebolaceae</taxon>
        <taxon>Pseudogymnoascus</taxon>
    </lineage>
</organism>
<dbReference type="InterPro" id="IPR036864">
    <property type="entry name" value="Zn2-C6_fun-type_DNA-bd_sf"/>
</dbReference>
<evidence type="ECO:0000256" key="2">
    <source>
        <dbReference type="ARBA" id="ARBA00023242"/>
    </source>
</evidence>
<keyword evidence="2" id="KW-0539">Nucleus</keyword>
<dbReference type="PROSITE" id="PS50048">
    <property type="entry name" value="ZN2_CY6_FUNGAL_2"/>
    <property type="match status" value="1"/>
</dbReference>
<evidence type="ECO:0000313" key="7">
    <source>
        <dbReference type="Proteomes" id="UP000091956"/>
    </source>
</evidence>
<dbReference type="STRING" id="342668.A0A1B8GD94"/>
<dbReference type="GeneID" id="28841923"/>
<dbReference type="PROSITE" id="PS00463">
    <property type="entry name" value="ZN2_CY6_FUNGAL_1"/>
    <property type="match status" value="1"/>
</dbReference>
<dbReference type="InterPro" id="IPR053181">
    <property type="entry name" value="EcdB-like_regulator"/>
</dbReference>
<feature type="domain" description="Zn(2)-C6 fungal-type" evidence="5">
    <location>
        <begin position="16"/>
        <end position="46"/>
    </location>
</feature>
<dbReference type="GO" id="GO:0000981">
    <property type="term" value="F:DNA-binding transcription factor activity, RNA polymerase II-specific"/>
    <property type="evidence" value="ECO:0007669"/>
    <property type="project" value="InterPro"/>
</dbReference>
<dbReference type="CDD" id="cd00067">
    <property type="entry name" value="GAL4"/>
    <property type="match status" value="1"/>
</dbReference>
<dbReference type="Pfam" id="PF00172">
    <property type="entry name" value="Zn_clus"/>
    <property type="match status" value="1"/>
</dbReference>
<dbReference type="RefSeq" id="XP_018127537.1">
    <property type="nucleotide sequence ID" value="XM_018277958.2"/>
</dbReference>
<reference evidence="6 7" key="1">
    <citation type="submission" date="2016-03" db="EMBL/GenBank/DDBJ databases">
        <title>Comparative genomics of Pseudogymnoascus destructans, the fungus causing white-nose syndrome of bats.</title>
        <authorList>
            <person name="Palmer J.M."/>
            <person name="Drees K.P."/>
            <person name="Foster J.T."/>
            <person name="Lindner D.L."/>
        </authorList>
    </citation>
    <scope>NUCLEOTIDE SEQUENCE [LARGE SCALE GENOMIC DNA]</scope>
    <source>
        <strain evidence="6 7">UAMH 10579</strain>
    </source>
</reference>
<dbReference type="GO" id="GO:0006351">
    <property type="term" value="P:DNA-templated transcription"/>
    <property type="evidence" value="ECO:0007669"/>
    <property type="project" value="InterPro"/>
</dbReference>
<sequence>MDRTTRDPPRRRVAQACSTCRGRKIRCDAGVPKCSLCVDLNVDCVYLDSQYSKIDAGTRVVLERIQRLEDRLFSSSPFSVADTSVEPEQPNSFEHGHNDTQLTLPVSHEANADHVYRWPIVQEILDRGLPETENAERLSTFPKLYDVTDIFLVEPSRHSSDIGIESWHLFDDESLQYFRRQPRIGSNDFWDILPEYENLISAFFANIHAFYPIIRQEQVYKTLHTVFSSEVDQHGLQDDERQSQYCVLLMVLCLGALAASGNVLLPKMPLQPDNSPQVLWERRQDNPANDNQVGIEFSNSLEDRLWKKAQLLLGSVSLDDSLEAGQCFTLASVYLGAKGRPVDSDHNIHVAARKCKLIARRETLIHKEYPEFSDPFRRLFWVVYVNESDFASEFSLTPPSGMTLFEDIVPYPSPDDTDSEMDYDIGLNKTLMSTSLPDPGPYDNFAAFQVSTSSAIRRFINRATAVLYSPHEVRRKENHTTYIMRLHRLVSELRSHHEAIHKNLPSFLLSTDPSDFWPQINPGKSTSTDTLDRTRFSNHLWNVARLRGRYFAGLYIINRPLLENVLLNPHLIDLHPSKTAVLDCCRDCLVGCSGFIKTFFNEPANCLTNLFATGMATFTMVIILMVATTAPAFRLLLPPDIDSVIAMGRQNMRRFSACVKEFEWHNVELEKVDRGRHKINRTGS</sequence>
<evidence type="ECO:0000256" key="4">
    <source>
        <dbReference type="SAM" id="Phobius"/>
    </source>
</evidence>
<protein>
    <recommendedName>
        <fullName evidence="5">Zn(2)-C6 fungal-type domain-containing protein</fullName>
    </recommendedName>
</protein>
<name>A0A1B8GD94_9PEZI</name>
<dbReference type="EMBL" id="KV460249">
    <property type="protein sequence ID" value="OBT93804.1"/>
    <property type="molecule type" value="Genomic_DNA"/>
</dbReference>
<keyword evidence="4" id="KW-0812">Transmembrane</keyword>
<accession>A0A1B8GD94</accession>
<evidence type="ECO:0000256" key="3">
    <source>
        <dbReference type="SAM" id="MobiDB-lite"/>
    </source>
</evidence>
<keyword evidence="4" id="KW-1133">Transmembrane helix</keyword>
<dbReference type="PANTHER" id="PTHR47785">
    <property type="entry name" value="ZN(II)2CYS6 TRANSCRIPTION FACTOR (EUROFUNG)-RELATED-RELATED"/>
    <property type="match status" value="1"/>
</dbReference>
<evidence type="ECO:0000313" key="6">
    <source>
        <dbReference type="EMBL" id="OBT93804.1"/>
    </source>
</evidence>
<evidence type="ECO:0000259" key="5">
    <source>
        <dbReference type="PROSITE" id="PS50048"/>
    </source>
</evidence>
<keyword evidence="4" id="KW-0472">Membrane</keyword>
<gene>
    <name evidence="6" type="ORF">VE01_08537</name>
</gene>
<feature type="region of interest" description="Disordered" evidence="3">
    <location>
        <begin position="79"/>
        <end position="98"/>
    </location>
</feature>
<reference evidence="7" key="2">
    <citation type="journal article" date="2018" name="Nat. Commun.">
        <title>Extreme sensitivity to ultraviolet light in the fungal pathogen causing white-nose syndrome of bats.</title>
        <authorList>
            <person name="Palmer J.M."/>
            <person name="Drees K.P."/>
            <person name="Foster J.T."/>
            <person name="Lindner D.L."/>
        </authorList>
    </citation>
    <scope>NUCLEOTIDE SEQUENCE [LARGE SCALE GENOMIC DNA]</scope>
    <source>
        <strain evidence="7">UAMH 10579</strain>
    </source>
</reference>
<keyword evidence="1" id="KW-0479">Metal-binding</keyword>
<dbReference type="GO" id="GO:0003677">
    <property type="term" value="F:DNA binding"/>
    <property type="evidence" value="ECO:0007669"/>
    <property type="project" value="InterPro"/>
</dbReference>
<keyword evidence="7" id="KW-1185">Reference proteome</keyword>
<proteinExistence type="predicted"/>
<dbReference type="Gene3D" id="4.10.240.10">
    <property type="entry name" value="Zn(2)-C6 fungal-type DNA-binding domain"/>
    <property type="match status" value="1"/>
</dbReference>
<dbReference type="OrthoDB" id="10261408at2759"/>
<dbReference type="CDD" id="cd12148">
    <property type="entry name" value="fungal_TF_MHR"/>
    <property type="match status" value="1"/>
</dbReference>
<dbReference type="AlphaFoldDB" id="A0A1B8GD94"/>
<dbReference type="Pfam" id="PF04082">
    <property type="entry name" value="Fungal_trans"/>
    <property type="match status" value="1"/>
</dbReference>
<dbReference type="InterPro" id="IPR007219">
    <property type="entry name" value="XnlR_reg_dom"/>
</dbReference>
<dbReference type="Proteomes" id="UP000091956">
    <property type="component" value="Unassembled WGS sequence"/>
</dbReference>
<dbReference type="SMART" id="SM00066">
    <property type="entry name" value="GAL4"/>
    <property type="match status" value="1"/>
</dbReference>
<dbReference type="InterPro" id="IPR001138">
    <property type="entry name" value="Zn2Cys6_DnaBD"/>
</dbReference>
<evidence type="ECO:0000256" key="1">
    <source>
        <dbReference type="ARBA" id="ARBA00022723"/>
    </source>
</evidence>
<dbReference type="SUPFAM" id="SSF57701">
    <property type="entry name" value="Zn2/Cys6 DNA-binding domain"/>
    <property type="match status" value="1"/>
</dbReference>
<feature type="transmembrane region" description="Helical" evidence="4">
    <location>
        <begin position="610"/>
        <end position="637"/>
    </location>
</feature>